<dbReference type="InterPro" id="IPR018870">
    <property type="entry name" value="Tti2"/>
</dbReference>
<evidence type="ECO:0000313" key="3">
    <source>
        <dbReference type="EMBL" id="EAQ87956.1"/>
    </source>
</evidence>
<dbReference type="OrthoDB" id="6417021at2759"/>
<dbReference type="RefSeq" id="XP_001223789.1">
    <property type="nucleotide sequence ID" value="XM_001223788.1"/>
</dbReference>
<dbReference type="HOGENOM" id="CLU_024466_3_0_1"/>
<reference evidence="4" key="1">
    <citation type="journal article" date="2015" name="Genome Announc.">
        <title>Draft genome sequence of the cellulolytic fungus Chaetomium globosum.</title>
        <authorList>
            <person name="Cuomo C.A."/>
            <person name="Untereiner W.A."/>
            <person name="Ma L.-J."/>
            <person name="Grabherr M."/>
            <person name="Birren B.W."/>
        </authorList>
    </citation>
    <scope>NUCLEOTIDE SEQUENCE [LARGE SCALE GENOMIC DNA]</scope>
    <source>
        <strain evidence="4">ATCC 6205 / CBS 148.51 / DSM 1962 / NBRC 6347 / NRRL 1970</strain>
    </source>
</reference>
<dbReference type="GeneID" id="4391774"/>
<keyword evidence="4" id="KW-1185">Reference proteome</keyword>
<feature type="region of interest" description="Disordered" evidence="2">
    <location>
        <begin position="219"/>
        <end position="247"/>
    </location>
</feature>
<gene>
    <name evidence="3" type="ORF">CHGG_04575</name>
</gene>
<dbReference type="VEuPathDB" id="FungiDB:CHGG_04575"/>
<dbReference type="EMBL" id="CH408032">
    <property type="protein sequence ID" value="EAQ87956.1"/>
    <property type="molecule type" value="Genomic_DNA"/>
</dbReference>
<dbReference type="AlphaFoldDB" id="Q2H0X1"/>
<name>Q2H0X1_CHAGB</name>
<protein>
    <submittedName>
        <fullName evidence="3">Uncharacterized protein</fullName>
    </submittedName>
</protein>
<dbReference type="GO" id="GO:0005634">
    <property type="term" value="C:nucleus"/>
    <property type="evidence" value="ECO:0007669"/>
    <property type="project" value="TreeGrafter"/>
</dbReference>
<dbReference type="InParanoid" id="Q2H0X1"/>
<dbReference type="eggNOG" id="ENOG502S3SJ">
    <property type="taxonomic scope" value="Eukaryota"/>
</dbReference>
<organism evidence="3 4">
    <name type="scientific">Chaetomium globosum (strain ATCC 6205 / CBS 148.51 / DSM 1962 / NBRC 6347 / NRRL 1970)</name>
    <name type="common">Soil fungus</name>
    <dbReference type="NCBI Taxonomy" id="306901"/>
    <lineage>
        <taxon>Eukaryota</taxon>
        <taxon>Fungi</taxon>
        <taxon>Dikarya</taxon>
        <taxon>Ascomycota</taxon>
        <taxon>Pezizomycotina</taxon>
        <taxon>Sordariomycetes</taxon>
        <taxon>Sordariomycetidae</taxon>
        <taxon>Sordariales</taxon>
        <taxon>Chaetomiaceae</taxon>
        <taxon>Chaetomium</taxon>
    </lineage>
</organism>
<proteinExistence type="inferred from homology"/>
<dbReference type="GO" id="GO:0005829">
    <property type="term" value="C:cytosol"/>
    <property type="evidence" value="ECO:0007669"/>
    <property type="project" value="TreeGrafter"/>
</dbReference>
<evidence type="ECO:0000256" key="2">
    <source>
        <dbReference type="SAM" id="MobiDB-lite"/>
    </source>
</evidence>
<dbReference type="PANTHER" id="PTHR32226">
    <property type="entry name" value="TELO2-INTERACTING PROTEIN 2"/>
    <property type="match status" value="1"/>
</dbReference>
<dbReference type="STRING" id="306901.Q2H0X1"/>
<dbReference type="GO" id="GO:0110078">
    <property type="term" value="C:TTT Hsp90 cochaperone complex"/>
    <property type="evidence" value="ECO:0007669"/>
    <property type="project" value="InterPro"/>
</dbReference>
<sequence>MSWFEQITAKAAQIQSLEELETAEARDKFAQGLPQSFTLRELADVTREPLNLTSSAKSRDVRTARTQLLSVLTCLRRCGDRITPELSTDHDAVKELALNIAKLITPVVTQDQSEVSSQDLLQTSRTVVEQCQTNAGLGITVLEALLRQTTNPVRLENEVLYTLLAYTNEEQSGGSHETEDIANRLLEQQFSVPDSSTEEEFLTETVLQAYLRPLFSQSKPSSITASGRKAEYTENAASKGESMPDESAVTKPWKYTDMRSIPAVAWAVREANVQLIAQHWPLFIPVLLTLADDTATPVRRRGLLILTDFLTKFPDKTLHDTGLAQVFEDAIFPTLSYLPSLTPEEGSVELLVPAYSALLCLAKKQPAIGKDGVARAPKNRFLDRMLREGVLGGYFHAKDHVRIVEVLCQQTVAILEEMGVHAVKHLKVRVP</sequence>
<accession>Q2H0X1</accession>
<dbReference type="PANTHER" id="PTHR32226:SF2">
    <property type="entry name" value="TELO2-INTERACTING PROTEIN 2"/>
    <property type="match status" value="1"/>
</dbReference>
<dbReference type="OMA" id="WIGMNES"/>
<evidence type="ECO:0000313" key="4">
    <source>
        <dbReference type="Proteomes" id="UP000001056"/>
    </source>
</evidence>
<comment type="similarity">
    <text evidence="1">Belongs to the TTI2 family.</text>
</comment>
<dbReference type="Proteomes" id="UP000001056">
    <property type="component" value="Unassembled WGS sequence"/>
</dbReference>
<dbReference type="Pfam" id="PF10521">
    <property type="entry name" value="Tti2"/>
    <property type="match status" value="1"/>
</dbReference>
<evidence type="ECO:0000256" key="1">
    <source>
        <dbReference type="ARBA" id="ARBA00034736"/>
    </source>
</evidence>